<dbReference type="SUPFAM" id="SSF54277">
    <property type="entry name" value="CAD &amp; PB1 domains"/>
    <property type="match status" value="1"/>
</dbReference>
<keyword evidence="1" id="KW-0479">Metal-binding</keyword>
<dbReference type="SMART" id="SM00666">
    <property type="entry name" value="PB1"/>
    <property type="match status" value="1"/>
</dbReference>
<dbReference type="OrthoDB" id="1346436at2759"/>
<dbReference type="CDD" id="cd06410">
    <property type="entry name" value="PB1_UP2"/>
    <property type="match status" value="1"/>
</dbReference>
<keyword evidence="5" id="KW-0472">Membrane</keyword>
<feature type="domain" description="SWIM-type" evidence="6">
    <location>
        <begin position="604"/>
        <end position="636"/>
    </location>
</feature>
<dbReference type="InterPro" id="IPR006564">
    <property type="entry name" value="Znf_PMZ"/>
</dbReference>
<evidence type="ECO:0000256" key="3">
    <source>
        <dbReference type="ARBA" id="ARBA00022833"/>
    </source>
</evidence>
<keyword evidence="5" id="KW-1133">Transmembrane helix</keyword>
<reference evidence="8" key="1">
    <citation type="journal article" date="2017" name="Nat. Commun.">
        <title>The asparagus genome sheds light on the origin and evolution of a young Y chromosome.</title>
        <authorList>
            <person name="Harkess A."/>
            <person name="Zhou J."/>
            <person name="Xu C."/>
            <person name="Bowers J.E."/>
            <person name="Van der Hulst R."/>
            <person name="Ayyampalayam S."/>
            <person name="Mercati F."/>
            <person name="Riccardi P."/>
            <person name="McKain M.R."/>
            <person name="Kakrana A."/>
            <person name="Tang H."/>
            <person name="Ray J."/>
            <person name="Groenendijk J."/>
            <person name="Arikit S."/>
            <person name="Mathioni S.M."/>
            <person name="Nakano M."/>
            <person name="Shan H."/>
            <person name="Telgmann-Rauber A."/>
            <person name="Kanno A."/>
            <person name="Yue Z."/>
            <person name="Chen H."/>
            <person name="Li W."/>
            <person name="Chen Y."/>
            <person name="Xu X."/>
            <person name="Zhang Y."/>
            <person name="Luo S."/>
            <person name="Chen H."/>
            <person name="Gao J."/>
            <person name="Mao Z."/>
            <person name="Pires J.C."/>
            <person name="Luo M."/>
            <person name="Kudrna D."/>
            <person name="Wing R.A."/>
            <person name="Meyers B.C."/>
            <person name="Yi K."/>
            <person name="Kong H."/>
            <person name="Lavrijsen P."/>
            <person name="Sunseri F."/>
            <person name="Falavigna A."/>
            <person name="Ye Y."/>
            <person name="Leebens-Mack J.H."/>
            <person name="Chen G."/>
        </authorList>
    </citation>
    <scope>NUCLEOTIDE SEQUENCE [LARGE SCALE GENOMIC DNA]</scope>
    <source>
        <strain evidence="8">cv. DH0086</strain>
    </source>
</reference>
<keyword evidence="3" id="KW-0862">Zinc</keyword>
<proteinExistence type="predicted"/>
<evidence type="ECO:0000256" key="5">
    <source>
        <dbReference type="SAM" id="Phobius"/>
    </source>
</evidence>
<accession>A0A5P1EL95</accession>
<evidence type="ECO:0000256" key="4">
    <source>
        <dbReference type="PROSITE-ProRule" id="PRU00325"/>
    </source>
</evidence>
<dbReference type="PANTHER" id="PTHR31973">
    <property type="entry name" value="POLYPROTEIN, PUTATIVE-RELATED"/>
    <property type="match status" value="1"/>
</dbReference>
<dbReference type="Gene3D" id="3.10.20.90">
    <property type="entry name" value="Phosphatidylinositol 3-kinase Catalytic Subunit, Chain A, domain 1"/>
    <property type="match status" value="1"/>
</dbReference>
<evidence type="ECO:0000256" key="1">
    <source>
        <dbReference type="ARBA" id="ARBA00022723"/>
    </source>
</evidence>
<dbReference type="PROSITE" id="PS50966">
    <property type="entry name" value="ZF_SWIM"/>
    <property type="match status" value="1"/>
</dbReference>
<evidence type="ECO:0000256" key="2">
    <source>
        <dbReference type="ARBA" id="ARBA00022771"/>
    </source>
</evidence>
<dbReference type="OMA" id="KICASWE"/>
<keyword evidence="5" id="KW-0812">Transmembrane</keyword>
<organism evidence="7 8">
    <name type="scientific">Asparagus officinalis</name>
    <name type="common">Garden asparagus</name>
    <dbReference type="NCBI Taxonomy" id="4686"/>
    <lineage>
        <taxon>Eukaryota</taxon>
        <taxon>Viridiplantae</taxon>
        <taxon>Streptophyta</taxon>
        <taxon>Embryophyta</taxon>
        <taxon>Tracheophyta</taxon>
        <taxon>Spermatophyta</taxon>
        <taxon>Magnoliopsida</taxon>
        <taxon>Liliopsida</taxon>
        <taxon>Asparagales</taxon>
        <taxon>Asparagaceae</taxon>
        <taxon>Asparagoideae</taxon>
        <taxon>Asparagus</taxon>
    </lineage>
</organism>
<feature type="transmembrane region" description="Helical" evidence="5">
    <location>
        <begin position="699"/>
        <end position="723"/>
    </location>
</feature>
<dbReference type="SMART" id="SM00575">
    <property type="entry name" value="ZnF_PMZ"/>
    <property type="match status" value="1"/>
</dbReference>
<dbReference type="InterPro" id="IPR018289">
    <property type="entry name" value="MULE_transposase_dom"/>
</dbReference>
<dbReference type="InterPro" id="IPR004332">
    <property type="entry name" value="Transposase_MuDR"/>
</dbReference>
<dbReference type="Gramene" id="ONK66544">
    <property type="protein sequence ID" value="ONK66544"/>
    <property type="gene ID" value="A4U43_C06F9290"/>
</dbReference>
<evidence type="ECO:0000259" key="6">
    <source>
        <dbReference type="PROSITE" id="PS50966"/>
    </source>
</evidence>
<dbReference type="EMBL" id="CM007386">
    <property type="protein sequence ID" value="ONK66544.1"/>
    <property type="molecule type" value="Genomic_DNA"/>
</dbReference>
<sequence>MPRIAGGKILAICQSGGDFVTSSDGSMCYNGGEAHAIDIDRDMLLKDLKSEIASMFHCRADTFSLKYFLPNNKKTLITVSSDKDLQRMVDFHGDSLTTDLFVIKNTKKVENRKTKSVVADSDTPTRTTIVANNNGSCNTSDTAKRRRVLDEWENLITGIGQVFDDIKSLRDALHKYAIANTFDYRFVKNESLRLTAECTTEGCPWRIHASRAAGTQEFVIKKWNETHTCGRRAGTERNKLANQRWVASVIKDKLKDSPNYSPKDIANDLQREYGVNLNYTQAWRGKYFAKQELHNSHEEACSQLPWLCGRILETNPGSVATLETSEDSKFSLFIAFHASLSGFEHGCRPLLFLDGISLKASKQWKILAANAVDGENSVFPVAFSIVDTETPENWHWFLTQLKSALSTSRTITFISNRKNGLEEEVTQVFEGSYHGYCIRQLEEDFKEKLEEEEEEKTPEAKDKIISELKKCVYACKVDEFNECIEHIKAESKELAEWVSAAKPELWSNALFKGLRYDSYSSDASVTFNSWIKSRYEPSVVQIVDMIRCKMMEMIYTRRESSNSWREILTPSMNQKVQDDIAKARNFEVICSTGSVFEVHDDPVCVVNIETWECTCRKWQVTGMPCVHALAVLVRTDGCIYEFCSKYFTTECYRLVYSLSIIPIPDVGRSRCVVPMNVDLVGEETMTTSASPLPCRSRPIIIYLIFFWLLFVSLFSSSGDLSLFPYG</sequence>
<gene>
    <name evidence="7" type="ORF">A4U43_C06F9290</name>
</gene>
<evidence type="ECO:0000313" key="7">
    <source>
        <dbReference type="EMBL" id="ONK66544.1"/>
    </source>
</evidence>
<dbReference type="PANTHER" id="PTHR31973:SF194">
    <property type="entry name" value="OS06G0632700 PROTEIN"/>
    <property type="match status" value="1"/>
</dbReference>
<dbReference type="Pfam" id="PF03108">
    <property type="entry name" value="DBD_Tnp_Mut"/>
    <property type="match status" value="1"/>
</dbReference>
<dbReference type="GO" id="GO:0008270">
    <property type="term" value="F:zinc ion binding"/>
    <property type="evidence" value="ECO:0007669"/>
    <property type="project" value="UniProtKB-KW"/>
</dbReference>
<dbReference type="InterPro" id="IPR000270">
    <property type="entry name" value="PB1_dom"/>
</dbReference>
<dbReference type="Proteomes" id="UP000243459">
    <property type="component" value="Chromosome 6"/>
</dbReference>
<evidence type="ECO:0000313" key="8">
    <source>
        <dbReference type="Proteomes" id="UP000243459"/>
    </source>
</evidence>
<name>A0A5P1EL95_ASPOF</name>
<dbReference type="Pfam" id="PF00564">
    <property type="entry name" value="PB1"/>
    <property type="match status" value="1"/>
</dbReference>
<keyword evidence="2 4" id="KW-0863">Zinc-finger</keyword>
<keyword evidence="8" id="KW-1185">Reference proteome</keyword>
<protein>
    <recommendedName>
        <fullName evidence="6">SWIM-type domain-containing protein</fullName>
    </recommendedName>
</protein>
<dbReference type="Pfam" id="PF10551">
    <property type="entry name" value="MULE"/>
    <property type="match status" value="1"/>
</dbReference>
<dbReference type="AlphaFoldDB" id="A0A5P1EL95"/>
<dbReference type="Pfam" id="PF04434">
    <property type="entry name" value="SWIM"/>
    <property type="match status" value="1"/>
</dbReference>
<dbReference type="InterPro" id="IPR007527">
    <property type="entry name" value="Znf_SWIM"/>
</dbReference>